<proteinExistence type="predicted"/>
<gene>
    <name evidence="2" type="primary">LOC118406574</name>
</gene>
<evidence type="ECO:0000313" key="2">
    <source>
        <dbReference type="RefSeq" id="XP_035662567.1"/>
    </source>
</evidence>
<name>A0A9J7HSG0_BRAFL</name>
<dbReference type="KEGG" id="bfo:118406574"/>
<sequence>MILLLPGKYVPEDGKKELCVLHGTSVARHVLVLDWRGFPVTRAGAIEVANQFCWCPQHDEGPQCTLSFSATLDAVLSRGSATSSNGFLPSMKGNKRFVFFSSKVT</sequence>
<dbReference type="RefSeq" id="XP_035662567.1">
    <property type="nucleotide sequence ID" value="XM_035806674.1"/>
</dbReference>
<organism evidence="1 2">
    <name type="scientific">Branchiostoma floridae</name>
    <name type="common">Florida lancelet</name>
    <name type="synonym">Amphioxus</name>
    <dbReference type="NCBI Taxonomy" id="7739"/>
    <lineage>
        <taxon>Eukaryota</taxon>
        <taxon>Metazoa</taxon>
        <taxon>Chordata</taxon>
        <taxon>Cephalochordata</taxon>
        <taxon>Leptocardii</taxon>
        <taxon>Amphioxiformes</taxon>
        <taxon>Branchiostomatidae</taxon>
        <taxon>Branchiostoma</taxon>
    </lineage>
</organism>
<dbReference type="Proteomes" id="UP000001554">
    <property type="component" value="Chromosome 19"/>
</dbReference>
<dbReference type="GeneID" id="118406574"/>
<evidence type="ECO:0000313" key="1">
    <source>
        <dbReference type="Proteomes" id="UP000001554"/>
    </source>
</evidence>
<keyword evidence="1" id="KW-1185">Reference proteome</keyword>
<reference evidence="1" key="1">
    <citation type="journal article" date="2020" name="Nat. Ecol. Evol.">
        <title>Deeply conserved synteny resolves early events in vertebrate evolution.</title>
        <authorList>
            <person name="Simakov O."/>
            <person name="Marletaz F."/>
            <person name="Yue J.X."/>
            <person name="O'Connell B."/>
            <person name="Jenkins J."/>
            <person name="Brandt A."/>
            <person name="Calef R."/>
            <person name="Tung C.H."/>
            <person name="Huang T.K."/>
            <person name="Schmutz J."/>
            <person name="Satoh N."/>
            <person name="Yu J.K."/>
            <person name="Putnam N.H."/>
            <person name="Green R.E."/>
            <person name="Rokhsar D.S."/>
        </authorList>
    </citation>
    <scope>NUCLEOTIDE SEQUENCE [LARGE SCALE GENOMIC DNA]</scope>
    <source>
        <strain evidence="1">S238N-H82</strain>
    </source>
</reference>
<dbReference type="AlphaFoldDB" id="A0A9J7HSG0"/>
<accession>A0A9J7HSG0</accession>
<protein>
    <submittedName>
        <fullName evidence="2">Uncharacterized protein LOC118406574</fullName>
    </submittedName>
</protein>
<reference evidence="2" key="2">
    <citation type="submission" date="2025-08" db="UniProtKB">
        <authorList>
            <consortium name="RefSeq"/>
        </authorList>
    </citation>
    <scope>IDENTIFICATION</scope>
    <source>
        <strain evidence="2">S238N-H82</strain>
        <tissue evidence="2">Testes</tissue>
    </source>
</reference>